<protein>
    <recommendedName>
        <fullName evidence="4 13">GPI mannosyltransferase 1</fullName>
        <ecNumber evidence="13">2.4.1.-</ecNumber>
    </recommendedName>
    <alternativeName>
        <fullName evidence="13">GPI mannosyltransferase I</fullName>
    </alternativeName>
</protein>
<dbReference type="InterPro" id="IPR007704">
    <property type="entry name" value="PIG-M"/>
</dbReference>
<keyword evidence="6 13" id="KW-0328">Glycosyltransferase</keyword>
<dbReference type="Pfam" id="PF05007">
    <property type="entry name" value="Mannosyl_trans"/>
    <property type="match status" value="1"/>
</dbReference>
<keyword evidence="7 13" id="KW-0808">Transferase</keyword>
<dbReference type="VEuPathDB" id="FungiDB:Malapachy_0549"/>
<feature type="transmembrane region" description="Helical" evidence="13">
    <location>
        <begin position="452"/>
        <end position="468"/>
    </location>
</feature>
<comment type="caution">
    <text evidence="14">The sequence shown here is derived from an EMBL/GenBank/DDBJ whole genome shotgun (WGS) entry which is preliminary data.</text>
</comment>
<comment type="function">
    <text evidence="12 13">Mannosyltransferase involved in glycosylphosphatidylinositol-anchor biosynthesis. Transfers the first alpha-1,4-mannose to GlcN-acyl-PI during GPI precursor assembly. Required for cell wall integrity.</text>
</comment>
<keyword evidence="5 13" id="KW-0337">GPI-anchor biosynthesis</keyword>
<dbReference type="OrthoDB" id="1741594at2759"/>
<organism evidence="14 15">
    <name type="scientific">Malassezia pachydermatis</name>
    <dbReference type="NCBI Taxonomy" id="77020"/>
    <lineage>
        <taxon>Eukaryota</taxon>
        <taxon>Fungi</taxon>
        <taxon>Dikarya</taxon>
        <taxon>Basidiomycota</taxon>
        <taxon>Ustilaginomycotina</taxon>
        <taxon>Malasseziomycetes</taxon>
        <taxon>Malasseziales</taxon>
        <taxon>Malasseziaceae</taxon>
        <taxon>Malassezia</taxon>
    </lineage>
</organism>
<evidence type="ECO:0000256" key="9">
    <source>
        <dbReference type="ARBA" id="ARBA00022824"/>
    </source>
</evidence>
<evidence type="ECO:0000256" key="12">
    <source>
        <dbReference type="ARBA" id="ARBA00025399"/>
    </source>
</evidence>
<evidence type="ECO:0000313" key="15">
    <source>
        <dbReference type="Proteomes" id="UP000037751"/>
    </source>
</evidence>
<keyword evidence="9 13" id="KW-0256">Endoplasmic reticulum</keyword>
<dbReference type="EMBL" id="LGAV01000008">
    <property type="protein sequence ID" value="KOS12912.1"/>
    <property type="molecule type" value="Genomic_DNA"/>
</dbReference>
<feature type="transmembrane region" description="Helical" evidence="13">
    <location>
        <begin position="505"/>
        <end position="525"/>
    </location>
</feature>
<dbReference type="UniPathway" id="UPA00196"/>
<evidence type="ECO:0000313" key="14">
    <source>
        <dbReference type="EMBL" id="KOS12912.1"/>
    </source>
</evidence>
<evidence type="ECO:0000256" key="4">
    <source>
        <dbReference type="ARBA" id="ARBA00013797"/>
    </source>
</evidence>
<name>A0A0M9VN28_9BASI</name>
<gene>
    <name evidence="14" type="ORF">Malapachy_0549</name>
</gene>
<evidence type="ECO:0000256" key="13">
    <source>
        <dbReference type="RuleBase" id="RU365064"/>
    </source>
</evidence>
<evidence type="ECO:0000256" key="3">
    <source>
        <dbReference type="ARBA" id="ARBA00011071"/>
    </source>
</evidence>
<evidence type="ECO:0000256" key="1">
    <source>
        <dbReference type="ARBA" id="ARBA00004477"/>
    </source>
</evidence>
<evidence type="ECO:0000256" key="5">
    <source>
        <dbReference type="ARBA" id="ARBA00022502"/>
    </source>
</evidence>
<sequence length="543" mass="61820">MLPRTRWLYLGLGLALRLFLLGWGAYQDRHASLAYTDIDYAVYNDGARALWTACPLSSTVYSDNYEDEEDLFNKPELAAHVHCARGIVPAVSRFVLQYDPGNAEAEDRQLVDRDSLWSWPLTLSFYMTRPLFRFFASLGDPFARETYRYTPFLALLMGPAHSFDTLWPWCGKLLFVLADVGCALLMWAILDERILMHAFEAPGLRTSLSTHLPGILWLLNPFPAQIATRGSADSLIGVLVLGTLYLLICATPEMSLVHTPTPPKEKAAKHDPRELRVANSNAWYGAAFLLALAVHFKLFPIIYGASILAHLINYRRHAIMLLCGIEKPRQSDVLVLGLEFTALAAIMYILLNTFAWAVWGQPYIRHALLYHLARLDHRHNFSIYFLPTYLSMTTDSTSSWWAWIAPWTSFLPQLVTVALSGFWLGGFDVVLACMVQTIVFVAWNKVYTSQYFLWYLWFVPIVGVTMHVRSTWHVATLLALWVAAQAVWLSQAYRLEFLAKDTFVYLWLSSLALLFVHVCGATYIVQAWSDWRARQSIAVEKSQ</sequence>
<comment type="similarity">
    <text evidence="3 13">Belongs to the PIGM family.</text>
</comment>
<feature type="transmembrane region" description="Helical" evidence="13">
    <location>
        <begin position="7"/>
        <end position="26"/>
    </location>
</feature>
<keyword evidence="11 13" id="KW-0472">Membrane</keyword>
<evidence type="ECO:0000256" key="2">
    <source>
        <dbReference type="ARBA" id="ARBA00004687"/>
    </source>
</evidence>
<dbReference type="GO" id="GO:0051751">
    <property type="term" value="F:alpha-1,4-mannosyltransferase activity"/>
    <property type="evidence" value="ECO:0007669"/>
    <property type="project" value="InterPro"/>
</dbReference>
<feature type="transmembrane region" description="Helical" evidence="13">
    <location>
        <begin position="333"/>
        <end position="359"/>
    </location>
</feature>
<keyword evidence="15" id="KW-1185">Reference proteome</keyword>
<dbReference type="EC" id="2.4.1.-" evidence="13"/>
<evidence type="ECO:0000256" key="6">
    <source>
        <dbReference type="ARBA" id="ARBA00022676"/>
    </source>
</evidence>
<dbReference type="GeneID" id="28726940"/>
<dbReference type="STRING" id="77020.A0A0M9VN28"/>
<comment type="pathway">
    <text evidence="2 13">Glycolipid biosynthesis; glycosylphosphatidylinositol-anchor biosynthesis.</text>
</comment>
<dbReference type="GO" id="GO:0004376">
    <property type="term" value="F:GPI mannosyltransferase activity"/>
    <property type="evidence" value="ECO:0007669"/>
    <property type="project" value="InterPro"/>
</dbReference>
<dbReference type="GO" id="GO:0006506">
    <property type="term" value="P:GPI anchor biosynthetic process"/>
    <property type="evidence" value="ECO:0007669"/>
    <property type="project" value="UniProtKB-UniPathway"/>
</dbReference>
<dbReference type="PANTHER" id="PTHR12886">
    <property type="entry name" value="PIG-M MANNOSYLTRANSFERASE"/>
    <property type="match status" value="1"/>
</dbReference>
<dbReference type="GO" id="GO:1990529">
    <property type="term" value="C:glycosylphosphatidylinositol-mannosyltransferase I complex"/>
    <property type="evidence" value="ECO:0007669"/>
    <property type="project" value="TreeGrafter"/>
</dbReference>
<feature type="transmembrane region" description="Helical" evidence="13">
    <location>
        <begin position="429"/>
        <end position="446"/>
    </location>
</feature>
<feature type="transmembrane region" description="Helical" evidence="13">
    <location>
        <begin position="282"/>
        <end position="312"/>
    </location>
</feature>
<evidence type="ECO:0000256" key="11">
    <source>
        <dbReference type="ARBA" id="ARBA00023136"/>
    </source>
</evidence>
<dbReference type="PANTHER" id="PTHR12886:SF0">
    <property type="entry name" value="GPI MANNOSYLTRANSFERASE 1"/>
    <property type="match status" value="1"/>
</dbReference>
<dbReference type="AlphaFoldDB" id="A0A0M9VN28"/>
<dbReference type="GO" id="GO:0005789">
    <property type="term" value="C:endoplasmic reticulum membrane"/>
    <property type="evidence" value="ECO:0007669"/>
    <property type="project" value="UniProtKB-SubCell"/>
</dbReference>
<evidence type="ECO:0000256" key="7">
    <source>
        <dbReference type="ARBA" id="ARBA00022679"/>
    </source>
</evidence>
<feature type="transmembrane region" description="Helical" evidence="13">
    <location>
        <begin position="475"/>
        <end position="493"/>
    </location>
</feature>
<comment type="subcellular location">
    <subcellularLocation>
        <location evidence="1 13">Endoplasmic reticulum membrane</location>
        <topology evidence="1 13">Multi-pass membrane protein</topology>
    </subcellularLocation>
</comment>
<evidence type="ECO:0000256" key="8">
    <source>
        <dbReference type="ARBA" id="ARBA00022692"/>
    </source>
</evidence>
<keyword evidence="10 13" id="KW-1133">Transmembrane helix</keyword>
<evidence type="ECO:0000256" key="10">
    <source>
        <dbReference type="ARBA" id="ARBA00022989"/>
    </source>
</evidence>
<accession>A0A0M9VN28</accession>
<reference evidence="14 15" key="1">
    <citation type="submission" date="2015-07" db="EMBL/GenBank/DDBJ databases">
        <title>Draft Genome Sequence of Malassezia furfur CBS1878 and Malassezia pachydermatis CBS1879.</title>
        <authorList>
            <person name="Triana S."/>
            <person name="Ohm R."/>
            <person name="Gonzalez A."/>
            <person name="DeCock H."/>
            <person name="Restrepo S."/>
            <person name="Celis A."/>
        </authorList>
    </citation>
    <scope>NUCLEOTIDE SEQUENCE [LARGE SCALE GENOMIC DNA]</scope>
    <source>
        <strain evidence="14 15">CBS 1879</strain>
    </source>
</reference>
<feature type="transmembrane region" description="Helical" evidence="13">
    <location>
        <begin position="235"/>
        <end position="254"/>
    </location>
</feature>
<keyword evidence="8 13" id="KW-0812">Transmembrane</keyword>
<dbReference type="Proteomes" id="UP000037751">
    <property type="component" value="Unassembled WGS sequence"/>
</dbReference>
<feature type="transmembrane region" description="Helical" evidence="13">
    <location>
        <begin position="166"/>
        <end position="190"/>
    </location>
</feature>
<dbReference type="RefSeq" id="XP_017990544.1">
    <property type="nucleotide sequence ID" value="XM_018135065.1"/>
</dbReference>
<proteinExistence type="inferred from homology"/>